<dbReference type="EMBL" id="RCUY01000013">
    <property type="protein sequence ID" value="RLP80218.1"/>
    <property type="molecule type" value="Genomic_DNA"/>
</dbReference>
<feature type="transmembrane region" description="Helical" evidence="1">
    <location>
        <begin position="109"/>
        <end position="128"/>
    </location>
</feature>
<name>A0A3L7AKY0_9MICO</name>
<proteinExistence type="predicted"/>
<keyword evidence="1" id="KW-0472">Membrane</keyword>
<dbReference type="AlphaFoldDB" id="A0A3L7AKY0"/>
<evidence type="ECO:0000313" key="2">
    <source>
        <dbReference type="EMBL" id="RLP80218.1"/>
    </source>
</evidence>
<sequence length="392" mass="42223">MNQRENHPRAPRSTARLSTVHLGTGLALAGTIVVAVSYLRLIEYWSRYMVSLPTRFAWILLGCVVVGTVLHLRKTSARLGPVAFRVIVTLLLSAAALDFAGVWDIADNPVYPTAAVAVGGVLVAMTTLRPTGEMILPGALLTAGFAFLLIIQTAYEPHRSPPEGVMMVFALVPLAIAITIVGTYRRMVTQALDRVLLQATIELPTYGPGSGTSAGLTALDREVEEMFARIADGTLTLPLDPEHAKRAGELATELRAHLIAGHQQTWLAHAISESAVLAGRLNVIDPQRLAAKLNREQRDGLLSALWLLAVTDGDTDPRATIEFRDEAPDAPQITFVIIIDVDGLTRLEIEPATWPGLDRVGRYGVSNTVTGVQISVRVANPVLGTTRGSYEP</sequence>
<feature type="transmembrane region" description="Helical" evidence="1">
    <location>
        <begin position="135"/>
        <end position="155"/>
    </location>
</feature>
<organism evidence="2 3">
    <name type="scientific">Mycetocola lacteus</name>
    <dbReference type="NCBI Taxonomy" id="76637"/>
    <lineage>
        <taxon>Bacteria</taxon>
        <taxon>Bacillati</taxon>
        <taxon>Actinomycetota</taxon>
        <taxon>Actinomycetes</taxon>
        <taxon>Micrococcales</taxon>
        <taxon>Microbacteriaceae</taxon>
        <taxon>Mycetocola</taxon>
    </lineage>
</organism>
<evidence type="ECO:0000313" key="3">
    <source>
        <dbReference type="Proteomes" id="UP000269438"/>
    </source>
</evidence>
<evidence type="ECO:0000256" key="1">
    <source>
        <dbReference type="SAM" id="Phobius"/>
    </source>
</evidence>
<protein>
    <submittedName>
        <fullName evidence="2">Uncharacterized protein</fullName>
    </submittedName>
</protein>
<feature type="transmembrane region" description="Helical" evidence="1">
    <location>
        <begin position="167"/>
        <end position="184"/>
    </location>
</feature>
<keyword evidence="3" id="KW-1185">Reference proteome</keyword>
<feature type="transmembrane region" description="Helical" evidence="1">
    <location>
        <begin position="48"/>
        <end position="70"/>
    </location>
</feature>
<reference evidence="2 3" key="1">
    <citation type="submission" date="2018-10" db="EMBL/GenBank/DDBJ databases">
        <authorList>
            <person name="Li J."/>
        </authorList>
    </citation>
    <scope>NUCLEOTIDE SEQUENCE [LARGE SCALE GENOMIC DNA]</scope>
    <source>
        <strain evidence="2 3">JCM 11654</strain>
    </source>
</reference>
<dbReference type="OrthoDB" id="5124978at2"/>
<feature type="transmembrane region" description="Helical" evidence="1">
    <location>
        <begin position="82"/>
        <end position="103"/>
    </location>
</feature>
<keyword evidence="1" id="KW-0812">Transmembrane</keyword>
<dbReference type="RefSeq" id="WP_121689157.1">
    <property type="nucleotide sequence ID" value="NZ_RCUY01000013.1"/>
</dbReference>
<feature type="transmembrane region" description="Helical" evidence="1">
    <location>
        <begin position="20"/>
        <end position="42"/>
    </location>
</feature>
<keyword evidence="1" id="KW-1133">Transmembrane helix</keyword>
<accession>A0A3L7AKY0</accession>
<comment type="caution">
    <text evidence="2">The sequence shown here is derived from an EMBL/GenBank/DDBJ whole genome shotgun (WGS) entry which is preliminary data.</text>
</comment>
<dbReference type="Proteomes" id="UP000269438">
    <property type="component" value="Unassembled WGS sequence"/>
</dbReference>
<gene>
    <name evidence="2" type="ORF">D9V34_14225</name>
</gene>